<gene>
    <name evidence="3" type="primary">LOC106819905</name>
</gene>
<feature type="compositionally biased region" description="Basic residues" evidence="1">
    <location>
        <begin position="93"/>
        <end position="105"/>
    </location>
</feature>
<dbReference type="GeneID" id="106819905"/>
<evidence type="ECO:0000313" key="2">
    <source>
        <dbReference type="Proteomes" id="UP000695022"/>
    </source>
</evidence>
<evidence type="ECO:0000256" key="1">
    <source>
        <dbReference type="SAM" id="MobiDB-lite"/>
    </source>
</evidence>
<feature type="compositionally biased region" description="Basic residues" evidence="1">
    <location>
        <begin position="1"/>
        <end position="16"/>
    </location>
</feature>
<dbReference type="Proteomes" id="UP000695022">
    <property type="component" value="Unplaced"/>
</dbReference>
<protein>
    <submittedName>
        <fullName evidence="3">Uncharacterized protein LOC106819905</fullName>
    </submittedName>
</protein>
<dbReference type="RefSeq" id="XP_014679966.1">
    <property type="nucleotide sequence ID" value="XM_014824480.1"/>
</dbReference>
<evidence type="ECO:0000313" key="3">
    <source>
        <dbReference type="RefSeq" id="XP_014679966.1"/>
    </source>
</evidence>
<name>A0ABM1F695_PRICU</name>
<reference evidence="3" key="1">
    <citation type="submission" date="2025-08" db="UniProtKB">
        <authorList>
            <consortium name="RefSeq"/>
        </authorList>
    </citation>
    <scope>IDENTIFICATION</scope>
</reference>
<feature type="compositionally biased region" description="Basic residues" evidence="1">
    <location>
        <begin position="57"/>
        <end position="66"/>
    </location>
</feature>
<proteinExistence type="predicted"/>
<accession>A0ABM1F695</accession>
<feature type="compositionally biased region" description="Basic and acidic residues" evidence="1">
    <location>
        <begin position="17"/>
        <end position="39"/>
    </location>
</feature>
<organism evidence="2 3">
    <name type="scientific">Priapulus caudatus</name>
    <name type="common">Priapulid worm</name>
    <dbReference type="NCBI Taxonomy" id="37621"/>
    <lineage>
        <taxon>Eukaryota</taxon>
        <taxon>Metazoa</taxon>
        <taxon>Ecdysozoa</taxon>
        <taxon>Scalidophora</taxon>
        <taxon>Priapulida</taxon>
        <taxon>Priapulimorpha</taxon>
        <taxon>Priapulimorphida</taxon>
        <taxon>Priapulidae</taxon>
        <taxon>Priapulus</taxon>
    </lineage>
</organism>
<keyword evidence="2" id="KW-1185">Reference proteome</keyword>
<feature type="region of interest" description="Disordered" evidence="1">
    <location>
        <begin position="1"/>
        <end position="138"/>
    </location>
</feature>
<sequence length="148" mass="16964">MIQMFKKTRRKFRQRVARSDSDEENHTKNEEANETKEEQPEIPGVEVTAPSETPAKEKKRRDRLKKHEQQAASPRPLVSFEPHDEEEGEVFKVRKSSTSRRIAKQLRREKCDIEPQDDAGGQDDAAAESPPPGEYSDVKIKVGYLGTF</sequence>